<keyword evidence="1" id="KW-1133">Transmembrane helix</keyword>
<dbReference type="STRING" id="1834191.A5886_001544"/>
<proteinExistence type="predicted"/>
<keyword evidence="1" id="KW-0812">Transmembrane</keyword>
<accession>A0A242A602</accession>
<dbReference type="OrthoDB" id="2934570at2"/>
<dbReference type="EMBL" id="NGKU01000001">
    <property type="protein sequence ID" value="OTN76467.1"/>
    <property type="molecule type" value="Genomic_DNA"/>
</dbReference>
<feature type="transmembrane region" description="Helical" evidence="1">
    <location>
        <begin position="126"/>
        <end position="152"/>
    </location>
</feature>
<gene>
    <name evidence="2" type="ORF">A5886_001544</name>
</gene>
<dbReference type="AlphaFoldDB" id="A0A242A602"/>
<keyword evidence="1" id="KW-0472">Membrane</keyword>
<feature type="transmembrane region" description="Helical" evidence="1">
    <location>
        <begin position="78"/>
        <end position="101"/>
    </location>
</feature>
<keyword evidence="3" id="KW-1185">Reference proteome</keyword>
<name>A0A242A602_9ENTE</name>
<feature type="transmembrane region" description="Helical" evidence="1">
    <location>
        <begin position="172"/>
        <end position="190"/>
    </location>
</feature>
<sequence length="200" mass="23248">MTKQWYSFEINRISSLTTVSEIYINEERFKHLEGKLPYTDYFASNQKLSTHDDGVTFISREEIISSGESILQIIRTQITLILVIAIIVEVVLMASLIKFIYEVNFISMKSLYLSGFSKKEIRTLHFGLNSILATIFTIITFMLGLIVVRVFLDSIMFTFTNYVHVTSTFSNFFITTSFILTIYLVFVCLFDKKLKRETFK</sequence>
<reference evidence="2 3" key="1">
    <citation type="submission" date="2017-05" db="EMBL/GenBank/DDBJ databases">
        <title>The Genome Sequence of Enterococcus sp. 8G7_MSG3316.</title>
        <authorList>
            <consortium name="The Broad Institute Genomics Platform"/>
            <consortium name="The Broad Institute Genomic Center for Infectious Diseases"/>
            <person name="Earl A."/>
            <person name="Manson A."/>
            <person name="Schwartman J."/>
            <person name="Gilmore M."/>
            <person name="Abouelleil A."/>
            <person name="Cao P."/>
            <person name="Chapman S."/>
            <person name="Cusick C."/>
            <person name="Shea T."/>
            <person name="Young S."/>
            <person name="Neafsey D."/>
            <person name="Nusbaum C."/>
            <person name="Birren B."/>
        </authorList>
    </citation>
    <scope>NUCLEOTIDE SEQUENCE [LARGE SCALE GENOMIC DNA]</scope>
    <source>
        <strain evidence="2 3">8G7_MSG3316</strain>
    </source>
</reference>
<comment type="caution">
    <text evidence="2">The sequence shown here is derived from an EMBL/GenBank/DDBJ whole genome shotgun (WGS) entry which is preliminary data.</text>
</comment>
<evidence type="ECO:0000256" key="1">
    <source>
        <dbReference type="SAM" id="Phobius"/>
    </source>
</evidence>
<protein>
    <recommendedName>
        <fullName evidence="4">ABC3 transporter permease protein domain-containing protein</fullName>
    </recommendedName>
</protein>
<evidence type="ECO:0000313" key="2">
    <source>
        <dbReference type="EMBL" id="OTN76467.1"/>
    </source>
</evidence>
<evidence type="ECO:0008006" key="4">
    <source>
        <dbReference type="Google" id="ProtNLM"/>
    </source>
</evidence>
<dbReference type="Proteomes" id="UP000195043">
    <property type="component" value="Unassembled WGS sequence"/>
</dbReference>
<organism evidence="2 3">
    <name type="scientific">Candidatus Enterococcus testudinis</name>
    <dbReference type="NCBI Taxonomy" id="1834191"/>
    <lineage>
        <taxon>Bacteria</taxon>
        <taxon>Bacillati</taxon>
        <taxon>Bacillota</taxon>
        <taxon>Bacilli</taxon>
        <taxon>Lactobacillales</taxon>
        <taxon>Enterococcaceae</taxon>
        <taxon>Enterococcus</taxon>
    </lineage>
</organism>
<evidence type="ECO:0000313" key="3">
    <source>
        <dbReference type="Proteomes" id="UP000195043"/>
    </source>
</evidence>